<dbReference type="GeneID" id="9058540"/>
<evidence type="ECO:0000256" key="1">
    <source>
        <dbReference type="SAM" id="Phobius"/>
    </source>
</evidence>
<keyword evidence="1" id="KW-0812">Transmembrane</keyword>
<keyword evidence="3" id="KW-1185">Reference proteome</keyword>
<protein>
    <submittedName>
        <fullName evidence="2">Uncharacterized protein</fullName>
    </submittedName>
</protein>
<keyword evidence="1" id="KW-0472">Membrane</keyword>
<proteinExistence type="predicted"/>
<organism evidence="3">
    <name type="scientific">Perkinsus marinus (strain ATCC 50983 / TXsc)</name>
    <dbReference type="NCBI Taxonomy" id="423536"/>
    <lineage>
        <taxon>Eukaryota</taxon>
        <taxon>Sar</taxon>
        <taxon>Alveolata</taxon>
        <taxon>Perkinsozoa</taxon>
        <taxon>Perkinsea</taxon>
        <taxon>Perkinsida</taxon>
        <taxon>Perkinsidae</taxon>
        <taxon>Perkinsus</taxon>
    </lineage>
</organism>
<feature type="non-terminal residue" evidence="2">
    <location>
        <position position="112"/>
    </location>
</feature>
<accession>C5KS88</accession>
<sequence>IRKDPRLRRQSFSFLMAEEYRTRREILSWLLPFIIIALTTTSWRLAIHQQQSLSLTKTLRDELIVLDKRELFSGEWAIGSLHQCSPRPLREDFSSWNVSAYEVRRCPSKDIR</sequence>
<dbReference type="Proteomes" id="UP000007800">
    <property type="component" value="Unassembled WGS sequence"/>
</dbReference>
<name>C5KS88_PERM5</name>
<evidence type="ECO:0000313" key="2">
    <source>
        <dbReference type="EMBL" id="EER12669.1"/>
    </source>
</evidence>
<dbReference type="AlphaFoldDB" id="C5KS88"/>
<dbReference type="InParanoid" id="C5KS88"/>
<reference evidence="2 3" key="1">
    <citation type="submission" date="2008-07" db="EMBL/GenBank/DDBJ databases">
        <authorList>
            <person name="El-Sayed N."/>
            <person name="Caler E."/>
            <person name="Inman J."/>
            <person name="Amedeo P."/>
            <person name="Hass B."/>
            <person name="Wortman J."/>
        </authorList>
    </citation>
    <scope>NUCLEOTIDE SEQUENCE [LARGE SCALE GENOMIC DNA]</scope>
    <source>
        <strain evidence="3">ATCC 50983 / TXsc</strain>
    </source>
</reference>
<feature type="non-terminal residue" evidence="2">
    <location>
        <position position="1"/>
    </location>
</feature>
<feature type="transmembrane region" description="Helical" evidence="1">
    <location>
        <begin position="26"/>
        <end position="46"/>
    </location>
</feature>
<keyword evidence="1" id="KW-1133">Transmembrane helix</keyword>
<dbReference type="EMBL" id="GG675975">
    <property type="protein sequence ID" value="EER12669.1"/>
    <property type="molecule type" value="Genomic_DNA"/>
</dbReference>
<gene>
    <name evidence="2" type="ORF">Pmar_PMAR002477</name>
</gene>
<dbReference type="RefSeq" id="XP_002780874.1">
    <property type="nucleotide sequence ID" value="XM_002780828.1"/>
</dbReference>
<evidence type="ECO:0000313" key="3">
    <source>
        <dbReference type="Proteomes" id="UP000007800"/>
    </source>
</evidence>